<accession>A0A9X3F6W8</accession>
<dbReference type="AlphaFoldDB" id="A0A9X3F6W8"/>
<evidence type="ECO:0000313" key="2">
    <source>
        <dbReference type="Proteomes" id="UP001145087"/>
    </source>
</evidence>
<sequence>MIKGIYLIVYVCNKKSVSKITALREKYFDYTIFYKQIAVSKVDLLDFEEKEEDGAGGIE</sequence>
<name>A0A9X3F6W8_9BACT</name>
<reference evidence="1" key="1">
    <citation type="submission" date="2022-11" db="EMBL/GenBank/DDBJ databases">
        <title>Marilongibacter aestuarii gen. nov., sp. nov., isolated from tidal flat sediment.</title>
        <authorList>
            <person name="Jiayan W."/>
        </authorList>
    </citation>
    <scope>NUCLEOTIDE SEQUENCE</scope>
    <source>
        <strain evidence="1">Z1-6</strain>
    </source>
</reference>
<proteinExistence type="predicted"/>
<organism evidence="1 2">
    <name type="scientific">Draconibacterium aestuarii</name>
    <dbReference type="NCBI Taxonomy" id="2998507"/>
    <lineage>
        <taxon>Bacteria</taxon>
        <taxon>Pseudomonadati</taxon>
        <taxon>Bacteroidota</taxon>
        <taxon>Bacteroidia</taxon>
        <taxon>Marinilabiliales</taxon>
        <taxon>Prolixibacteraceae</taxon>
        <taxon>Draconibacterium</taxon>
    </lineage>
</organism>
<protein>
    <submittedName>
        <fullName evidence="1">Uncharacterized protein</fullName>
    </submittedName>
</protein>
<comment type="caution">
    <text evidence="1">The sequence shown here is derived from an EMBL/GenBank/DDBJ whole genome shotgun (WGS) entry which is preliminary data.</text>
</comment>
<keyword evidence="2" id="KW-1185">Reference proteome</keyword>
<evidence type="ECO:0000313" key="1">
    <source>
        <dbReference type="EMBL" id="MCY1721669.1"/>
    </source>
</evidence>
<gene>
    <name evidence="1" type="ORF">OU798_15040</name>
</gene>
<dbReference type="EMBL" id="JAPOHD010000028">
    <property type="protein sequence ID" value="MCY1721669.1"/>
    <property type="molecule type" value="Genomic_DNA"/>
</dbReference>
<dbReference type="Proteomes" id="UP001145087">
    <property type="component" value="Unassembled WGS sequence"/>
</dbReference>
<dbReference type="RefSeq" id="WP_343333999.1">
    <property type="nucleotide sequence ID" value="NZ_JAPOHD010000028.1"/>
</dbReference>